<keyword evidence="3" id="KW-1185">Reference proteome</keyword>
<protein>
    <submittedName>
        <fullName evidence="2">Uncharacterized protein</fullName>
    </submittedName>
</protein>
<evidence type="ECO:0000313" key="3">
    <source>
        <dbReference type="Proteomes" id="UP000770661"/>
    </source>
</evidence>
<gene>
    <name evidence="2" type="ORF">GWK47_048524</name>
</gene>
<comment type="caution">
    <text evidence="2">The sequence shown here is derived from an EMBL/GenBank/DDBJ whole genome shotgun (WGS) entry which is preliminary data.</text>
</comment>
<proteinExistence type="predicted"/>
<dbReference type="AlphaFoldDB" id="A0A8J4YA68"/>
<evidence type="ECO:0000313" key="2">
    <source>
        <dbReference type="EMBL" id="KAG0720434.1"/>
    </source>
</evidence>
<evidence type="ECO:0000256" key="1">
    <source>
        <dbReference type="SAM" id="MobiDB-lite"/>
    </source>
</evidence>
<dbReference type="Proteomes" id="UP000770661">
    <property type="component" value="Unassembled WGS sequence"/>
</dbReference>
<name>A0A8J4YA68_CHIOP</name>
<accession>A0A8J4YA68</accession>
<dbReference type="OrthoDB" id="6373033at2759"/>
<dbReference type="EMBL" id="JACEEZ010012882">
    <property type="protein sequence ID" value="KAG0720434.1"/>
    <property type="molecule type" value="Genomic_DNA"/>
</dbReference>
<feature type="region of interest" description="Disordered" evidence="1">
    <location>
        <begin position="102"/>
        <end position="153"/>
    </location>
</feature>
<sequence length="153" mass="16836">MPFTPPHPGSIPLTSSFYYKAPSGLWFYNDRVREPTAALTPPQTLPPKNQLLKTGALLQAVVSVLPTGASDIRREHWLNWCRGFDSHSSLGEMWRQLQVIAGNKGPHPTPHPDPSREAEGLASSFATRTCTDNLPAETRDGIDGSSCQQEMIK</sequence>
<reference evidence="2" key="1">
    <citation type="submission" date="2020-07" db="EMBL/GenBank/DDBJ databases">
        <title>The High-quality genome of the commercially important snow crab, Chionoecetes opilio.</title>
        <authorList>
            <person name="Jeong J.-H."/>
            <person name="Ryu S."/>
        </authorList>
    </citation>
    <scope>NUCLEOTIDE SEQUENCE</scope>
    <source>
        <strain evidence="2">MADBK_172401_WGS</strain>
        <tissue evidence="2">Digestive gland</tissue>
    </source>
</reference>
<organism evidence="2 3">
    <name type="scientific">Chionoecetes opilio</name>
    <name type="common">Atlantic snow crab</name>
    <name type="synonym">Cancer opilio</name>
    <dbReference type="NCBI Taxonomy" id="41210"/>
    <lineage>
        <taxon>Eukaryota</taxon>
        <taxon>Metazoa</taxon>
        <taxon>Ecdysozoa</taxon>
        <taxon>Arthropoda</taxon>
        <taxon>Crustacea</taxon>
        <taxon>Multicrustacea</taxon>
        <taxon>Malacostraca</taxon>
        <taxon>Eumalacostraca</taxon>
        <taxon>Eucarida</taxon>
        <taxon>Decapoda</taxon>
        <taxon>Pleocyemata</taxon>
        <taxon>Brachyura</taxon>
        <taxon>Eubrachyura</taxon>
        <taxon>Majoidea</taxon>
        <taxon>Majidae</taxon>
        <taxon>Chionoecetes</taxon>
    </lineage>
</organism>